<evidence type="ECO:0000313" key="2">
    <source>
        <dbReference type="EMBL" id="ODQ45925.1"/>
    </source>
</evidence>
<feature type="transmembrane region" description="Helical" evidence="1">
    <location>
        <begin position="90"/>
        <end position="110"/>
    </location>
</feature>
<evidence type="ECO:0000256" key="1">
    <source>
        <dbReference type="SAM" id="Phobius"/>
    </source>
</evidence>
<organism evidence="2 3">
    <name type="scientific">Pichia membranifaciens NRRL Y-2026</name>
    <dbReference type="NCBI Taxonomy" id="763406"/>
    <lineage>
        <taxon>Eukaryota</taxon>
        <taxon>Fungi</taxon>
        <taxon>Dikarya</taxon>
        <taxon>Ascomycota</taxon>
        <taxon>Saccharomycotina</taxon>
        <taxon>Pichiomycetes</taxon>
        <taxon>Pichiales</taxon>
        <taxon>Pichiaceae</taxon>
        <taxon>Pichia</taxon>
    </lineage>
</organism>
<protein>
    <submittedName>
        <fullName evidence="2">Uncharacterized protein</fullName>
    </submittedName>
</protein>
<reference evidence="2 3" key="1">
    <citation type="journal article" date="2016" name="Proc. Natl. Acad. Sci. U.S.A.">
        <title>Comparative genomics of biotechnologically important yeasts.</title>
        <authorList>
            <person name="Riley R."/>
            <person name="Haridas S."/>
            <person name="Wolfe K.H."/>
            <person name="Lopes M.R."/>
            <person name="Hittinger C.T."/>
            <person name="Goeker M."/>
            <person name="Salamov A.A."/>
            <person name="Wisecaver J.H."/>
            <person name="Long T.M."/>
            <person name="Calvey C.H."/>
            <person name="Aerts A.L."/>
            <person name="Barry K.W."/>
            <person name="Choi C."/>
            <person name="Clum A."/>
            <person name="Coughlan A.Y."/>
            <person name="Deshpande S."/>
            <person name="Douglass A.P."/>
            <person name="Hanson S.J."/>
            <person name="Klenk H.-P."/>
            <person name="LaButti K.M."/>
            <person name="Lapidus A."/>
            <person name="Lindquist E.A."/>
            <person name="Lipzen A.M."/>
            <person name="Meier-Kolthoff J.P."/>
            <person name="Ohm R.A."/>
            <person name="Otillar R.P."/>
            <person name="Pangilinan J.L."/>
            <person name="Peng Y."/>
            <person name="Rokas A."/>
            <person name="Rosa C.A."/>
            <person name="Scheuner C."/>
            <person name="Sibirny A.A."/>
            <person name="Slot J.C."/>
            <person name="Stielow J.B."/>
            <person name="Sun H."/>
            <person name="Kurtzman C.P."/>
            <person name="Blackwell M."/>
            <person name="Grigoriev I.V."/>
            <person name="Jeffries T.W."/>
        </authorList>
    </citation>
    <scope>NUCLEOTIDE SEQUENCE [LARGE SCALE GENOMIC DNA]</scope>
    <source>
        <strain evidence="2 3">NRRL Y-2026</strain>
    </source>
</reference>
<dbReference type="GeneID" id="30181158"/>
<gene>
    <name evidence="2" type="ORF">PICMEDRAFT_73412</name>
</gene>
<name>A0A1E3NIF1_9ASCO</name>
<keyword evidence="3" id="KW-1185">Reference proteome</keyword>
<evidence type="ECO:0000313" key="3">
    <source>
        <dbReference type="Proteomes" id="UP000094455"/>
    </source>
</evidence>
<sequence length="117" mass="13097">MTNPDNDMCMRPTHVSQPAVSQFVAAHESHDNDELPAYEEIIRNADEETKHLIETAYYADEKNAFGDNCELPAYEKVEKFNQAAKTGRRILVCTGVVVYVLTFMGVVSVLNNHSGCM</sequence>
<dbReference type="OrthoDB" id="3996226at2759"/>
<dbReference type="Proteomes" id="UP000094455">
    <property type="component" value="Unassembled WGS sequence"/>
</dbReference>
<keyword evidence="1" id="KW-0472">Membrane</keyword>
<accession>A0A1E3NIF1</accession>
<keyword evidence="1" id="KW-0812">Transmembrane</keyword>
<dbReference type="EMBL" id="KV454004">
    <property type="protein sequence ID" value="ODQ45925.1"/>
    <property type="molecule type" value="Genomic_DNA"/>
</dbReference>
<dbReference type="AlphaFoldDB" id="A0A1E3NIF1"/>
<proteinExistence type="predicted"/>
<dbReference type="RefSeq" id="XP_019017038.1">
    <property type="nucleotide sequence ID" value="XM_019164471.1"/>
</dbReference>
<keyword evidence="1" id="KW-1133">Transmembrane helix</keyword>